<keyword evidence="2" id="KW-0540">Nuclease</keyword>
<evidence type="ECO:0000259" key="1">
    <source>
        <dbReference type="Pfam" id="PF13392"/>
    </source>
</evidence>
<dbReference type="InterPro" id="IPR044925">
    <property type="entry name" value="His-Me_finger_sf"/>
</dbReference>
<reference evidence="2" key="1">
    <citation type="submission" date="2020-03" db="EMBL/GenBank/DDBJ databases">
        <title>The deep terrestrial virosphere.</title>
        <authorList>
            <person name="Holmfeldt K."/>
            <person name="Nilsson E."/>
            <person name="Simone D."/>
            <person name="Lopez-Fernandez M."/>
            <person name="Wu X."/>
            <person name="de Brujin I."/>
            <person name="Lundin D."/>
            <person name="Andersson A."/>
            <person name="Bertilsson S."/>
            <person name="Dopson M."/>
        </authorList>
    </citation>
    <scope>NUCLEOTIDE SEQUENCE</scope>
    <source>
        <strain evidence="2">TM448A05399</strain>
    </source>
</reference>
<feature type="domain" description="HNH nuclease" evidence="1">
    <location>
        <begin position="113"/>
        <end position="142"/>
    </location>
</feature>
<accession>A0A6H2A343</accession>
<dbReference type="SUPFAM" id="SSF54060">
    <property type="entry name" value="His-Me finger endonucleases"/>
    <property type="match status" value="1"/>
</dbReference>
<protein>
    <submittedName>
        <fullName evidence="2">Putative homing endonuclease</fullName>
    </submittedName>
</protein>
<organism evidence="2">
    <name type="scientific">viral metagenome</name>
    <dbReference type="NCBI Taxonomy" id="1070528"/>
    <lineage>
        <taxon>unclassified sequences</taxon>
        <taxon>metagenomes</taxon>
        <taxon>organismal metagenomes</taxon>
    </lineage>
</organism>
<keyword evidence="2" id="KW-0255">Endonuclease</keyword>
<dbReference type="EMBL" id="MT144522">
    <property type="protein sequence ID" value="QJA54616.1"/>
    <property type="molecule type" value="Genomic_DNA"/>
</dbReference>
<name>A0A6H2A343_9ZZZZ</name>
<gene>
    <name evidence="2" type="ORF">TM448A05399_0010</name>
</gene>
<sequence length="163" mass="17980">MYNHIDKRAIDLWVNSLYSLRMIGSELGVSAAGVKKYLNRHGIATGGGALLTVCGNPGCGKEFSKARCYLRIRKRNFCSDICYYEVLGSSGYQASRQGQRVARRLVRECGFSLEDGHVVHHRDGDCDNNDLGNLLVFSSQSDHMRWHRLGGIGSGVVPIFGSV</sequence>
<dbReference type="InterPro" id="IPR003615">
    <property type="entry name" value="HNH_nuc"/>
</dbReference>
<dbReference type="AlphaFoldDB" id="A0A6H2A343"/>
<proteinExistence type="predicted"/>
<dbReference type="Pfam" id="PF13392">
    <property type="entry name" value="HNH_3"/>
    <property type="match status" value="1"/>
</dbReference>
<keyword evidence="2" id="KW-0378">Hydrolase</keyword>
<evidence type="ECO:0000313" key="2">
    <source>
        <dbReference type="EMBL" id="QJA54616.1"/>
    </source>
</evidence>
<dbReference type="GO" id="GO:0004519">
    <property type="term" value="F:endonuclease activity"/>
    <property type="evidence" value="ECO:0007669"/>
    <property type="project" value="UniProtKB-KW"/>
</dbReference>